<dbReference type="Gene3D" id="1.10.357.10">
    <property type="entry name" value="Tetracycline Repressor, domain 2"/>
    <property type="match status" value="1"/>
</dbReference>
<proteinExistence type="predicted"/>
<evidence type="ECO:0000256" key="1">
    <source>
        <dbReference type="ARBA" id="ARBA00023015"/>
    </source>
</evidence>
<dbReference type="SUPFAM" id="SSF46689">
    <property type="entry name" value="Homeodomain-like"/>
    <property type="match status" value="1"/>
</dbReference>
<sequence>MTAEAKPRRVRADAERSAARILEAAEEVLAADPNASLEQIADAAGLTRVTVHRRFSSRQVLLEALNERFNERYLLALKQARVATAPPLAALHRATEIVLDFKLSRRAALVRVSDPRTGGPILAPEVVEGIELLFSRLHAAGVITAADPSWCSQVYVALLCEVERRPVETLGLSTTDDPIEEVGARTDLLTRTVLGALGGNGDALLR</sequence>
<reference evidence="6 7" key="1">
    <citation type="submission" date="2020-08" db="EMBL/GenBank/DDBJ databases">
        <title>Sequencing the genomes of 1000 actinobacteria strains.</title>
        <authorList>
            <person name="Klenk H.-P."/>
        </authorList>
    </citation>
    <scope>NUCLEOTIDE SEQUENCE [LARGE SCALE GENOMIC DNA]</scope>
    <source>
        <strain evidence="6 7">DSM 45859</strain>
    </source>
</reference>
<dbReference type="InterPro" id="IPR001647">
    <property type="entry name" value="HTH_TetR"/>
</dbReference>
<dbReference type="GO" id="GO:0000976">
    <property type="term" value="F:transcription cis-regulatory region binding"/>
    <property type="evidence" value="ECO:0007669"/>
    <property type="project" value="TreeGrafter"/>
</dbReference>
<dbReference type="PROSITE" id="PS50977">
    <property type="entry name" value="HTH_TETR_2"/>
    <property type="match status" value="1"/>
</dbReference>
<dbReference type="PANTHER" id="PTHR30055:SF234">
    <property type="entry name" value="HTH-TYPE TRANSCRIPTIONAL REGULATOR BETI"/>
    <property type="match status" value="1"/>
</dbReference>
<evidence type="ECO:0000256" key="2">
    <source>
        <dbReference type="ARBA" id="ARBA00023125"/>
    </source>
</evidence>
<dbReference type="InterPro" id="IPR050109">
    <property type="entry name" value="HTH-type_TetR-like_transc_reg"/>
</dbReference>
<dbReference type="GO" id="GO:0003700">
    <property type="term" value="F:DNA-binding transcription factor activity"/>
    <property type="evidence" value="ECO:0007669"/>
    <property type="project" value="TreeGrafter"/>
</dbReference>
<dbReference type="RefSeq" id="WP_184782881.1">
    <property type="nucleotide sequence ID" value="NZ_JACHMG010000001.1"/>
</dbReference>
<keyword evidence="1" id="KW-0805">Transcription regulation</keyword>
<keyword evidence="7" id="KW-1185">Reference proteome</keyword>
<dbReference type="InterPro" id="IPR009057">
    <property type="entry name" value="Homeodomain-like_sf"/>
</dbReference>
<feature type="domain" description="HTH tetR-type" evidence="5">
    <location>
        <begin position="15"/>
        <end position="73"/>
    </location>
</feature>
<evidence type="ECO:0000313" key="6">
    <source>
        <dbReference type="EMBL" id="MBB4688142.1"/>
    </source>
</evidence>
<evidence type="ECO:0000259" key="5">
    <source>
        <dbReference type="PROSITE" id="PS50977"/>
    </source>
</evidence>
<protein>
    <submittedName>
        <fullName evidence="6">AcrR family transcriptional regulator</fullName>
    </submittedName>
</protein>
<dbReference type="Pfam" id="PF00440">
    <property type="entry name" value="TetR_N"/>
    <property type="match status" value="1"/>
</dbReference>
<feature type="DNA-binding region" description="H-T-H motif" evidence="4">
    <location>
        <begin position="36"/>
        <end position="55"/>
    </location>
</feature>
<evidence type="ECO:0000313" key="7">
    <source>
        <dbReference type="Proteomes" id="UP000581769"/>
    </source>
</evidence>
<organism evidence="6 7">
    <name type="scientific">Amycolatopsis jiangsuensis</name>
    <dbReference type="NCBI Taxonomy" id="1181879"/>
    <lineage>
        <taxon>Bacteria</taxon>
        <taxon>Bacillati</taxon>
        <taxon>Actinomycetota</taxon>
        <taxon>Actinomycetes</taxon>
        <taxon>Pseudonocardiales</taxon>
        <taxon>Pseudonocardiaceae</taxon>
        <taxon>Amycolatopsis</taxon>
    </lineage>
</organism>
<comment type="caution">
    <text evidence="6">The sequence shown here is derived from an EMBL/GenBank/DDBJ whole genome shotgun (WGS) entry which is preliminary data.</text>
</comment>
<keyword evidence="3" id="KW-0804">Transcription</keyword>
<name>A0A840J412_9PSEU</name>
<accession>A0A840J412</accession>
<gene>
    <name evidence="6" type="ORF">BJY18_005627</name>
</gene>
<dbReference type="EMBL" id="JACHMG010000001">
    <property type="protein sequence ID" value="MBB4688142.1"/>
    <property type="molecule type" value="Genomic_DNA"/>
</dbReference>
<dbReference type="PANTHER" id="PTHR30055">
    <property type="entry name" value="HTH-TYPE TRANSCRIPTIONAL REGULATOR RUTR"/>
    <property type="match status" value="1"/>
</dbReference>
<evidence type="ECO:0000256" key="4">
    <source>
        <dbReference type="PROSITE-ProRule" id="PRU00335"/>
    </source>
</evidence>
<keyword evidence="2 4" id="KW-0238">DNA-binding</keyword>
<evidence type="ECO:0000256" key="3">
    <source>
        <dbReference type="ARBA" id="ARBA00023163"/>
    </source>
</evidence>
<dbReference type="AlphaFoldDB" id="A0A840J412"/>
<dbReference type="Proteomes" id="UP000581769">
    <property type="component" value="Unassembled WGS sequence"/>
</dbReference>